<keyword evidence="1" id="KW-0001">2Fe-2S</keyword>
<proteinExistence type="predicted"/>
<dbReference type="PROSITE" id="PS51296">
    <property type="entry name" value="RIESKE"/>
    <property type="match status" value="1"/>
</dbReference>
<dbReference type="Pfam" id="PF00355">
    <property type="entry name" value="Rieske"/>
    <property type="match status" value="1"/>
</dbReference>
<keyword evidence="8" id="KW-0223">Dioxygenase</keyword>
<sequence length="342" mass="38628">MSERSSDSISQAPTATVDPMQDPLIRGDWHAVARRQDLETTPQPVPIRLLEEDLLLWNAEGEWCCWADRCVHRGTALSLGTVKESTLICPYHGWVFDAQGRCIHIPAHPEQTPPRRACIPTYAVQERYGLIWVCLTEPQQQIPPFPEWGDPSFRPLSSRGYRVRACGTRAIENFLDVSHFPFVHEGILGDPAHAGIPDYPVQITPEGVLAENVQVYQPDPYGTGVGERVSYTYRALRPLTAYLRKDSAEQCVAILLTVTPHSEQESTLWMLMAMNYAHDTPAQELLDWQEAIVLQDIPILESQRPVQLPLDPQQELHLASDQSAIVYRRWLKALGLRFGVLP</sequence>
<evidence type="ECO:0000256" key="3">
    <source>
        <dbReference type="ARBA" id="ARBA00023002"/>
    </source>
</evidence>
<dbReference type="Pfam" id="PF19112">
    <property type="entry name" value="VanA_C"/>
    <property type="match status" value="1"/>
</dbReference>
<evidence type="ECO:0000259" key="7">
    <source>
        <dbReference type="PROSITE" id="PS51296"/>
    </source>
</evidence>
<reference evidence="8" key="1">
    <citation type="submission" date="2021-02" db="EMBL/GenBank/DDBJ databases">
        <title>The CRISPR/cas machinery reduction and long-range gene transfer in the hot spring cyanobacterium Synechococcus.</title>
        <authorList>
            <person name="Dvorak P."/>
            <person name="Jahodarova E."/>
            <person name="Hasler P."/>
            <person name="Poulickova A."/>
        </authorList>
    </citation>
    <scope>NUCLEOTIDE SEQUENCE</scope>
    <source>
        <strain evidence="8">Rupite</strain>
    </source>
</reference>
<protein>
    <submittedName>
        <fullName evidence="8">Aromatic ring-hydroxylating dioxygenase subunit alpha</fullName>
    </submittedName>
</protein>
<dbReference type="GO" id="GO:0051213">
    <property type="term" value="F:dioxygenase activity"/>
    <property type="evidence" value="ECO:0007669"/>
    <property type="project" value="UniProtKB-KW"/>
</dbReference>
<dbReference type="CDD" id="cd03469">
    <property type="entry name" value="Rieske_RO_Alpha_N"/>
    <property type="match status" value="1"/>
</dbReference>
<evidence type="ECO:0000256" key="4">
    <source>
        <dbReference type="ARBA" id="ARBA00023004"/>
    </source>
</evidence>
<dbReference type="InterPro" id="IPR015881">
    <property type="entry name" value="ARHD_Rieske_2Fe_2S"/>
</dbReference>
<accession>A0ABT0CCZ2</accession>
<organism evidence="8 9">
    <name type="scientific">Thermostichus vulcanus str. 'Rupite'</name>
    <dbReference type="NCBI Taxonomy" id="2813851"/>
    <lineage>
        <taxon>Bacteria</taxon>
        <taxon>Bacillati</taxon>
        <taxon>Cyanobacteriota</taxon>
        <taxon>Cyanophyceae</taxon>
        <taxon>Thermostichales</taxon>
        <taxon>Thermostichaceae</taxon>
        <taxon>Thermostichus</taxon>
    </lineage>
</organism>
<dbReference type="InterPro" id="IPR017941">
    <property type="entry name" value="Rieske_2Fe-2S"/>
</dbReference>
<dbReference type="Proteomes" id="UP000830835">
    <property type="component" value="Unassembled WGS sequence"/>
</dbReference>
<feature type="domain" description="Rieske" evidence="7">
    <location>
        <begin position="29"/>
        <end position="133"/>
    </location>
</feature>
<dbReference type="PANTHER" id="PTHR21266:SF60">
    <property type="entry name" value="3-KETOSTEROID-9-ALPHA-MONOOXYGENASE, OXYGENASE COMPONENT"/>
    <property type="match status" value="1"/>
</dbReference>
<dbReference type="PROSITE" id="PS00570">
    <property type="entry name" value="RING_HYDROXYL_ALPHA"/>
    <property type="match status" value="1"/>
</dbReference>
<evidence type="ECO:0000313" key="8">
    <source>
        <dbReference type="EMBL" id="MCJ2543599.1"/>
    </source>
</evidence>
<gene>
    <name evidence="8" type="ORF">JX360_11900</name>
</gene>
<evidence type="ECO:0000256" key="1">
    <source>
        <dbReference type="ARBA" id="ARBA00022714"/>
    </source>
</evidence>
<dbReference type="Gene3D" id="2.102.10.10">
    <property type="entry name" value="Rieske [2Fe-2S] iron-sulphur domain"/>
    <property type="match status" value="1"/>
</dbReference>
<feature type="region of interest" description="Disordered" evidence="6">
    <location>
        <begin position="1"/>
        <end position="22"/>
    </location>
</feature>
<dbReference type="SUPFAM" id="SSF55961">
    <property type="entry name" value="Bet v1-like"/>
    <property type="match status" value="1"/>
</dbReference>
<dbReference type="InterPro" id="IPR044043">
    <property type="entry name" value="VanA_C_cat"/>
</dbReference>
<keyword evidence="2" id="KW-0479">Metal-binding</keyword>
<dbReference type="EMBL" id="JAFIRA010000032">
    <property type="protein sequence ID" value="MCJ2543599.1"/>
    <property type="molecule type" value="Genomic_DNA"/>
</dbReference>
<evidence type="ECO:0000256" key="5">
    <source>
        <dbReference type="ARBA" id="ARBA00023014"/>
    </source>
</evidence>
<dbReference type="RefSeq" id="WP_244351139.1">
    <property type="nucleotide sequence ID" value="NZ_JAFIRA010000032.1"/>
</dbReference>
<keyword evidence="9" id="KW-1185">Reference proteome</keyword>
<evidence type="ECO:0000313" key="9">
    <source>
        <dbReference type="Proteomes" id="UP000830835"/>
    </source>
</evidence>
<keyword evidence="4" id="KW-0408">Iron</keyword>
<comment type="caution">
    <text evidence="8">The sequence shown here is derived from an EMBL/GenBank/DDBJ whole genome shotgun (WGS) entry which is preliminary data.</text>
</comment>
<evidence type="ECO:0000256" key="2">
    <source>
        <dbReference type="ARBA" id="ARBA00022723"/>
    </source>
</evidence>
<dbReference type="SUPFAM" id="SSF50022">
    <property type="entry name" value="ISP domain"/>
    <property type="match status" value="1"/>
</dbReference>
<name>A0ABT0CCZ2_THEVL</name>
<dbReference type="InterPro" id="IPR036922">
    <property type="entry name" value="Rieske_2Fe-2S_sf"/>
</dbReference>
<evidence type="ECO:0000256" key="6">
    <source>
        <dbReference type="SAM" id="MobiDB-lite"/>
    </source>
</evidence>
<dbReference type="InterPro" id="IPR050584">
    <property type="entry name" value="Cholesterol_7-desaturase"/>
</dbReference>
<dbReference type="PANTHER" id="PTHR21266">
    <property type="entry name" value="IRON-SULFUR DOMAIN CONTAINING PROTEIN"/>
    <property type="match status" value="1"/>
</dbReference>
<dbReference type="Gene3D" id="3.90.380.10">
    <property type="entry name" value="Naphthalene 1,2-dioxygenase Alpha Subunit, Chain A, domain 1"/>
    <property type="match status" value="1"/>
</dbReference>
<keyword evidence="5" id="KW-0411">Iron-sulfur</keyword>
<keyword evidence="3" id="KW-0560">Oxidoreductase</keyword>